<gene>
    <name evidence="2" type="ORF">TrRE_jg1614</name>
</gene>
<sequence length="154" mass="16861">YRKASGQDVKVKRGALQNPLKLNKLANSRWLLSFPGLVNLEAMKKEEGKDGRMGRIGGLDTDAPWVVFDSGSGSIKFSGTKYWSTEQFVPIIAHKKGVKVDDAFTGIIVFDTVLVEGSEKVGEGGKTAYKPTGGSEGANPFKEEKGRREKKERK</sequence>
<feature type="region of interest" description="Disordered" evidence="1">
    <location>
        <begin position="121"/>
        <end position="154"/>
    </location>
</feature>
<accession>A0A9W7AST4</accession>
<dbReference type="Proteomes" id="UP001165082">
    <property type="component" value="Unassembled WGS sequence"/>
</dbReference>
<keyword evidence="3" id="KW-1185">Reference proteome</keyword>
<feature type="non-terminal residue" evidence="2">
    <location>
        <position position="154"/>
    </location>
</feature>
<feature type="non-terminal residue" evidence="2">
    <location>
        <position position="1"/>
    </location>
</feature>
<evidence type="ECO:0000313" key="3">
    <source>
        <dbReference type="Proteomes" id="UP001165082"/>
    </source>
</evidence>
<dbReference type="OrthoDB" id="10503331at2759"/>
<evidence type="ECO:0000256" key="1">
    <source>
        <dbReference type="SAM" id="MobiDB-lite"/>
    </source>
</evidence>
<dbReference type="EMBL" id="BRXZ01001705">
    <property type="protein sequence ID" value="GMH76946.1"/>
    <property type="molecule type" value="Genomic_DNA"/>
</dbReference>
<organism evidence="2 3">
    <name type="scientific">Triparma retinervis</name>
    <dbReference type="NCBI Taxonomy" id="2557542"/>
    <lineage>
        <taxon>Eukaryota</taxon>
        <taxon>Sar</taxon>
        <taxon>Stramenopiles</taxon>
        <taxon>Ochrophyta</taxon>
        <taxon>Bolidophyceae</taxon>
        <taxon>Parmales</taxon>
        <taxon>Triparmaceae</taxon>
        <taxon>Triparma</taxon>
    </lineage>
</organism>
<comment type="caution">
    <text evidence="2">The sequence shown here is derived from an EMBL/GenBank/DDBJ whole genome shotgun (WGS) entry which is preliminary data.</text>
</comment>
<feature type="compositionally biased region" description="Basic and acidic residues" evidence="1">
    <location>
        <begin position="141"/>
        <end position="154"/>
    </location>
</feature>
<dbReference type="AlphaFoldDB" id="A0A9W7AST4"/>
<protein>
    <submittedName>
        <fullName evidence="2">Uncharacterized protein</fullName>
    </submittedName>
</protein>
<proteinExistence type="predicted"/>
<name>A0A9W7AST4_9STRA</name>
<evidence type="ECO:0000313" key="2">
    <source>
        <dbReference type="EMBL" id="GMH76946.1"/>
    </source>
</evidence>
<reference evidence="2" key="1">
    <citation type="submission" date="2022-07" db="EMBL/GenBank/DDBJ databases">
        <title>Genome analysis of Parmales, a sister group of diatoms, reveals the evolutionary specialization of diatoms from phago-mixotrophs to photoautotrophs.</title>
        <authorList>
            <person name="Ban H."/>
            <person name="Sato S."/>
            <person name="Yoshikawa S."/>
            <person name="Kazumasa Y."/>
            <person name="Nakamura Y."/>
            <person name="Ichinomiya M."/>
            <person name="Saitoh K."/>
            <person name="Sato N."/>
            <person name="Blanc-Mathieu R."/>
            <person name="Endo H."/>
            <person name="Kuwata A."/>
            <person name="Ogata H."/>
        </authorList>
    </citation>
    <scope>NUCLEOTIDE SEQUENCE</scope>
</reference>